<dbReference type="GO" id="GO:0005829">
    <property type="term" value="C:cytosol"/>
    <property type="evidence" value="ECO:0007669"/>
    <property type="project" value="TreeGrafter"/>
</dbReference>
<dbReference type="NCBIfam" id="TIGR01180">
    <property type="entry name" value="aman2_put"/>
    <property type="match status" value="1"/>
</dbReference>
<feature type="domain" description="Glycosyl hydrolase family 92" evidence="5">
    <location>
        <begin position="551"/>
        <end position="1030"/>
    </location>
</feature>
<evidence type="ECO:0000256" key="2">
    <source>
        <dbReference type="ARBA" id="ARBA00011245"/>
    </source>
</evidence>
<protein>
    <submittedName>
        <fullName evidence="8">GH92 family glycosyl hydrolase</fullName>
        <ecNumber evidence="8">3.2.1.-</ecNumber>
    </submittedName>
</protein>
<dbReference type="GO" id="GO:0005975">
    <property type="term" value="P:carbohydrate metabolic process"/>
    <property type="evidence" value="ECO:0007669"/>
    <property type="project" value="InterPro"/>
</dbReference>
<dbReference type="RefSeq" id="WP_254085666.1">
    <property type="nucleotide sequence ID" value="NZ_JAHESE010000019.1"/>
</dbReference>
<proteinExistence type="predicted"/>
<evidence type="ECO:0000313" key="9">
    <source>
        <dbReference type="Proteomes" id="UP001319080"/>
    </source>
</evidence>
<sequence length="1044" mass="117599">MKRFIVLVLLSLIGIDRAAATDIWSIGKNDNSASDLALGPADYKKFLSKDFGFEDRFFLVGRSNAATDFPYVLPGPDDTWGGTWGTSGWRTHEINILFGIKTLPAGGPWKLVIDLVDAHPRKSLLKVGINEQQFEKFLLKGNSDASLTGSAPANSERVLEIPLREGVMRRGGNAIMITVLEGSWVVFDHIRLEGPNGVTLTVNDNVFVRNVRPASYELKDGKKNIQPLLVDVEHLAGTPRLEVQLDGKTILESILDSARYQLEAPMPAVTKAKTSLYRIVVNGKEIEAGAVQRTAGNVQTPADYVDTRIGTAHSRWMIAPGPWMPFSMVKLSPDNQNIGWQAGYQPTFETIGSFTHIHEWTMAGLGTMPTNGTLQTRVGGEFDPDGGYRSRIDKATEEAPLGYYKVYMPDTRIWAEVTATERAGFQRYTFPKDQDGRVMIDLHVQAEYDYKLLEVEIRKVSDYRIEGRSHQISPRPTVWSDDADQEYTVNFVIEFDQPIKKIGGWLNDELVDISKLQGKDLKDAGVYVEFDTKKSAVVQARSGISLVSIANAGENLEKEITRPFGWKYDAVVENQKNVWNGYLSRIAITSDNRLEKVRFYTNFFRSLCRNTWSDVNGEWMAPDETKQKFTNPNHLALGCDAFWNTFWNLNQLWNLATPEWSSKWVNSQLAMYDVNGWLAKGPAGMEYIPVMVAEHEIPLMVSAYQMGVRDFDTEKAFQAMKKMQTTPAGPVAGGFAGNRDLVAYMKYKYVPSDLGRFSNSLEYSYDDWAVSQFAKALGKEADYKVFAERGEWWRNAFNPKNGYAQLRDSKGVFTEPFDPFQSGRNHHYVEGNSWQLSFFVPQDVPALADVIGKKTFTDRLHWGFVASEPWRYNAPNDQYWDYPVVQGNQQSMHFAFLFNWVGQPWLTQKWSRSILEEYYGGGQANAYLGDEDQGQMSAWFVMASIGLFQTDGGCRAEPVYEIASPLYEQVVIDLGGRYGRGKQFVIEATNASRNNKYVQSATLNGKPLTSFKFPAKELLQGGKLTLVMGDEPNKQWGITAESVK</sequence>
<dbReference type="SUPFAM" id="SSF49785">
    <property type="entry name" value="Galactose-binding domain-like"/>
    <property type="match status" value="1"/>
</dbReference>
<keyword evidence="4" id="KW-0732">Signal</keyword>
<dbReference type="Pfam" id="PF07971">
    <property type="entry name" value="Glyco_hydro_92"/>
    <property type="match status" value="1"/>
</dbReference>
<dbReference type="PANTHER" id="PTHR12143:SF39">
    <property type="entry name" value="SECRETED PROTEIN"/>
    <property type="match status" value="1"/>
</dbReference>
<dbReference type="InterPro" id="IPR012939">
    <property type="entry name" value="Glyco_hydro_92"/>
</dbReference>
<dbReference type="Gene3D" id="2.70.98.10">
    <property type="match status" value="1"/>
</dbReference>
<dbReference type="GO" id="GO:0000224">
    <property type="term" value="F:peptide-N4-(N-acetyl-beta-glucosaminyl)asparagine amidase activity"/>
    <property type="evidence" value="ECO:0007669"/>
    <property type="project" value="TreeGrafter"/>
</dbReference>
<dbReference type="Gene3D" id="3.30.2080.10">
    <property type="entry name" value="GH92 mannosidase domain"/>
    <property type="match status" value="1"/>
</dbReference>
<dbReference type="EMBL" id="JAHESE010000019">
    <property type="protein sequence ID" value="MBT1710089.1"/>
    <property type="molecule type" value="Genomic_DNA"/>
</dbReference>
<organism evidence="8 9">
    <name type="scientific">Dawidia cretensis</name>
    <dbReference type="NCBI Taxonomy" id="2782350"/>
    <lineage>
        <taxon>Bacteria</taxon>
        <taxon>Pseudomonadati</taxon>
        <taxon>Bacteroidota</taxon>
        <taxon>Cytophagia</taxon>
        <taxon>Cytophagales</taxon>
        <taxon>Chryseotaleaceae</taxon>
        <taxon>Dawidia</taxon>
    </lineage>
</organism>
<accession>A0AAP2E221</accession>
<evidence type="ECO:0000313" key="8">
    <source>
        <dbReference type="EMBL" id="MBT1710089.1"/>
    </source>
</evidence>
<keyword evidence="8" id="KW-0326">Glycosidase</keyword>
<dbReference type="EC" id="3.2.1.-" evidence="8"/>
<dbReference type="Proteomes" id="UP001319080">
    <property type="component" value="Unassembled WGS sequence"/>
</dbReference>
<evidence type="ECO:0000256" key="1">
    <source>
        <dbReference type="ARBA" id="ARBA00001913"/>
    </source>
</evidence>
<feature type="chain" id="PRO_5042836510" evidence="4">
    <location>
        <begin position="21"/>
        <end position="1044"/>
    </location>
</feature>
<reference evidence="8 9" key="1">
    <citation type="submission" date="2021-05" db="EMBL/GenBank/DDBJ databases">
        <title>A Polyphasic approach of four new species of the genus Ohtaekwangia: Ohtaekwangia histidinii sp. nov., Ohtaekwangia cretensis sp. nov., Ohtaekwangia indiensis sp. nov., Ohtaekwangia reichenbachii sp. nov. from diverse environment.</title>
        <authorList>
            <person name="Octaviana S."/>
        </authorList>
    </citation>
    <scope>NUCLEOTIDE SEQUENCE [LARGE SCALE GENOMIC DNA]</scope>
    <source>
        <strain evidence="8 9">PWU5</strain>
    </source>
</reference>
<name>A0AAP2E221_9BACT</name>
<dbReference type="Gene3D" id="1.20.1610.10">
    <property type="entry name" value="alpha-1,2-mannosidases domains"/>
    <property type="match status" value="1"/>
</dbReference>
<feature type="domain" description="Glycosyl hydrolase family 92 N-terminal" evidence="7">
    <location>
        <begin position="304"/>
        <end position="545"/>
    </location>
</feature>
<dbReference type="InterPro" id="IPR041371">
    <property type="entry name" value="GH92_N"/>
</dbReference>
<keyword evidence="9" id="KW-1185">Reference proteome</keyword>
<dbReference type="Pfam" id="PF17678">
    <property type="entry name" value="Glyco_hydro_92N"/>
    <property type="match status" value="1"/>
</dbReference>
<dbReference type="InterPro" id="IPR008979">
    <property type="entry name" value="Galactose-bd-like_sf"/>
</dbReference>
<evidence type="ECO:0000259" key="5">
    <source>
        <dbReference type="Pfam" id="PF07971"/>
    </source>
</evidence>
<evidence type="ECO:0000259" key="7">
    <source>
        <dbReference type="Pfam" id="PF17678"/>
    </source>
</evidence>
<evidence type="ECO:0000256" key="3">
    <source>
        <dbReference type="ARBA" id="ARBA00022837"/>
    </source>
</evidence>
<feature type="signal peptide" evidence="4">
    <location>
        <begin position="1"/>
        <end position="20"/>
    </location>
</feature>
<dbReference type="PANTHER" id="PTHR12143">
    <property type="entry name" value="PEPTIDE N-GLYCANASE PNGASE -RELATED"/>
    <property type="match status" value="1"/>
</dbReference>
<dbReference type="SUPFAM" id="SSF48208">
    <property type="entry name" value="Six-hairpin glycosidases"/>
    <property type="match status" value="1"/>
</dbReference>
<dbReference type="Pfam" id="PF14683">
    <property type="entry name" value="CBM-like"/>
    <property type="match status" value="1"/>
</dbReference>
<evidence type="ECO:0000256" key="4">
    <source>
        <dbReference type="SAM" id="SignalP"/>
    </source>
</evidence>
<dbReference type="InterPro" id="IPR014718">
    <property type="entry name" value="GH-type_carb-bd"/>
</dbReference>
<dbReference type="Gene3D" id="1.20.1050.60">
    <property type="entry name" value="alpha-1,2-mannosidase"/>
    <property type="match status" value="1"/>
</dbReference>
<keyword evidence="8" id="KW-0378">Hydrolase</keyword>
<dbReference type="GO" id="GO:0006516">
    <property type="term" value="P:glycoprotein catabolic process"/>
    <property type="evidence" value="ECO:0007669"/>
    <property type="project" value="TreeGrafter"/>
</dbReference>
<dbReference type="FunFam" id="3.30.2080.10:FF:000001">
    <property type="entry name" value="Alpha-1,2-mannosidase subfamily"/>
    <property type="match status" value="1"/>
</dbReference>
<feature type="domain" description="Rhamnogalacturonan lyase" evidence="6">
    <location>
        <begin position="23"/>
        <end position="192"/>
    </location>
</feature>
<dbReference type="InterPro" id="IPR008928">
    <property type="entry name" value="6-hairpin_glycosidase_sf"/>
</dbReference>
<dbReference type="GO" id="GO:0030246">
    <property type="term" value="F:carbohydrate binding"/>
    <property type="evidence" value="ECO:0007669"/>
    <property type="project" value="InterPro"/>
</dbReference>
<comment type="caution">
    <text evidence="8">The sequence shown here is derived from an EMBL/GenBank/DDBJ whole genome shotgun (WGS) entry which is preliminary data.</text>
</comment>
<evidence type="ECO:0000259" key="6">
    <source>
        <dbReference type="Pfam" id="PF14683"/>
    </source>
</evidence>
<dbReference type="GO" id="GO:0016798">
    <property type="term" value="F:hydrolase activity, acting on glycosyl bonds"/>
    <property type="evidence" value="ECO:0007669"/>
    <property type="project" value="UniProtKB-KW"/>
</dbReference>
<dbReference type="AlphaFoldDB" id="A0AAP2E221"/>
<comment type="subunit">
    <text evidence="2">Monomer.</text>
</comment>
<gene>
    <name evidence="8" type="ORF">KK062_17720</name>
</gene>
<keyword evidence="3" id="KW-0106">Calcium</keyword>
<dbReference type="InterPro" id="IPR005887">
    <property type="entry name" value="GH92_a_mannosidase_put"/>
</dbReference>
<dbReference type="InterPro" id="IPR029411">
    <property type="entry name" value="RG-lyase_III"/>
</dbReference>
<dbReference type="InterPro" id="IPR050883">
    <property type="entry name" value="PNGase"/>
</dbReference>
<comment type="cofactor">
    <cofactor evidence="1">
        <name>Ca(2+)</name>
        <dbReference type="ChEBI" id="CHEBI:29108"/>
    </cofactor>
</comment>